<dbReference type="STRING" id="862908.BMS_0070"/>
<dbReference type="RefSeq" id="WP_014242800.1">
    <property type="nucleotide sequence ID" value="NC_016620.1"/>
</dbReference>
<accession>E1X255</accession>
<protein>
    <submittedName>
        <fullName evidence="1">Uncharacterized protein</fullName>
    </submittedName>
</protein>
<sequence>MSNENLKNAIEDIMNKNKVNAPKRSFDDKKILQYESDLLSSNVKIEHSICIADLFPGEESHSFGGGDFTRVDYALSWQNWQDQGFRFTLTNIKYSNSKLLIECPTQFKKDTITLLPAFIESLANKANQLMNK</sequence>
<dbReference type="EMBL" id="FQ312005">
    <property type="protein sequence ID" value="CBW25011.1"/>
    <property type="molecule type" value="Genomic_DNA"/>
</dbReference>
<dbReference type="AlphaFoldDB" id="E1X255"/>
<dbReference type="PATRIC" id="fig|862908.3.peg.68"/>
<keyword evidence="2" id="KW-1185">Reference proteome</keyword>
<dbReference type="Proteomes" id="UP000008963">
    <property type="component" value="Chromosome"/>
</dbReference>
<proteinExistence type="predicted"/>
<reference evidence="2" key="1">
    <citation type="journal article" date="2013" name="ISME J.">
        <title>A small predatory core genome in the divergent marine Bacteriovorax marinus SJ and the terrestrial Bdellovibrio bacteriovorus.</title>
        <authorList>
            <person name="Crossman L.C."/>
            <person name="Chen H."/>
            <person name="Cerdeno-Tarraga A.M."/>
            <person name="Brooks K."/>
            <person name="Quail M.A."/>
            <person name="Pineiro S.A."/>
            <person name="Hobley L."/>
            <person name="Sockett R.E."/>
            <person name="Bentley S.D."/>
            <person name="Parkhill J."/>
            <person name="Williams H.N."/>
            <person name="Stine O.C."/>
        </authorList>
    </citation>
    <scope>NUCLEOTIDE SEQUENCE [LARGE SCALE GENOMIC DNA]</scope>
    <source>
        <strain evidence="2">ATCC BAA-682 / DSM 15412 / SJ</strain>
    </source>
</reference>
<evidence type="ECO:0000313" key="2">
    <source>
        <dbReference type="Proteomes" id="UP000008963"/>
    </source>
</evidence>
<gene>
    <name evidence="1" type="ordered locus">BMS_0070</name>
</gene>
<dbReference type="HOGENOM" id="CLU_1914133_0_0_7"/>
<organism evidence="1 2">
    <name type="scientific">Halobacteriovorax marinus (strain ATCC BAA-682 / DSM 15412 / SJ)</name>
    <name type="common">Bacteriovorax marinus</name>
    <dbReference type="NCBI Taxonomy" id="862908"/>
    <lineage>
        <taxon>Bacteria</taxon>
        <taxon>Pseudomonadati</taxon>
        <taxon>Bdellovibrionota</taxon>
        <taxon>Bacteriovoracia</taxon>
        <taxon>Bacteriovoracales</taxon>
        <taxon>Halobacteriovoraceae</taxon>
        <taxon>Halobacteriovorax</taxon>
    </lineage>
</organism>
<evidence type="ECO:0000313" key="1">
    <source>
        <dbReference type="EMBL" id="CBW25011.1"/>
    </source>
</evidence>
<dbReference type="OrthoDB" id="5294225at2"/>
<dbReference type="KEGG" id="bmx:BMS_0070"/>
<name>E1X255_HALMS</name>